<organism evidence="8">
    <name type="scientific">Bradyrhizobium erythrophlei</name>
    <dbReference type="NCBI Taxonomy" id="1437360"/>
    <lineage>
        <taxon>Bacteria</taxon>
        <taxon>Pseudomonadati</taxon>
        <taxon>Pseudomonadota</taxon>
        <taxon>Alphaproteobacteria</taxon>
        <taxon>Hyphomicrobiales</taxon>
        <taxon>Nitrobacteraceae</taxon>
        <taxon>Bradyrhizobium</taxon>
    </lineage>
</organism>
<feature type="transmembrane region" description="Helical" evidence="7">
    <location>
        <begin position="261"/>
        <end position="283"/>
    </location>
</feature>
<keyword evidence="3" id="KW-1003">Cell membrane</keyword>
<evidence type="ECO:0000256" key="4">
    <source>
        <dbReference type="ARBA" id="ARBA00022692"/>
    </source>
</evidence>
<dbReference type="InterPro" id="IPR003317">
    <property type="entry name" value="Cyt-d_oxidase_su2"/>
</dbReference>
<feature type="transmembrane region" description="Helical" evidence="7">
    <location>
        <begin position="228"/>
        <end position="249"/>
    </location>
</feature>
<dbReference type="PANTHER" id="PTHR43141">
    <property type="entry name" value="CYTOCHROME BD2 SUBUNIT II"/>
    <property type="match status" value="1"/>
</dbReference>
<keyword evidence="6 7" id="KW-0472">Membrane</keyword>
<dbReference type="GO" id="GO:0070069">
    <property type="term" value="C:cytochrome complex"/>
    <property type="evidence" value="ECO:0007669"/>
    <property type="project" value="TreeGrafter"/>
</dbReference>
<dbReference type="Pfam" id="PF02322">
    <property type="entry name" value="Cyt_bd_oxida_II"/>
    <property type="match status" value="1"/>
</dbReference>
<dbReference type="NCBIfam" id="TIGR00203">
    <property type="entry name" value="cydB"/>
    <property type="match status" value="1"/>
</dbReference>
<feature type="transmembrane region" description="Helical" evidence="7">
    <location>
        <begin position="303"/>
        <end position="325"/>
    </location>
</feature>
<dbReference type="GO" id="GO:0016682">
    <property type="term" value="F:oxidoreductase activity, acting on diphenols and related substances as donors, oxygen as acceptor"/>
    <property type="evidence" value="ECO:0007669"/>
    <property type="project" value="TreeGrafter"/>
</dbReference>
<feature type="transmembrane region" description="Helical" evidence="7">
    <location>
        <begin position="68"/>
        <end position="98"/>
    </location>
</feature>
<proteinExistence type="inferred from homology"/>
<dbReference type="RefSeq" id="WP_172899975.1">
    <property type="nucleotide sequence ID" value="NZ_LT670818.1"/>
</dbReference>
<feature type="transmembrane region" description="Helical" evidence="7">
    <location>
        <begin position="119"/>
        <end position="142"/>
    </location>
</feature>
<gene>
    <name evidence="8" type="ORF">SAMN05444169_5433</name>
</gene>
<dbReference type="GO" id="GO:0005886">
    <property type="term" value="C:plasma membrane"/>
    <property type="evidence" value="ECO:0007669"/>
    <property type="project" value="UniProtKB-SubCell"/>
</dbReference>
<evidence type="ECO:0000256" key="1">
    <source>
        <dbReference type="ARBA" id="ARBA00004651"/>
    </source>
</evidence>
<dbReference type="GO" id="GO:0019646">
    <property type="term" value="P:aerobic electron transport chain"/>
    <property type="evidence" value="ECO:0007669"/>
    <property type="project" value="TreeGrafter"/>
</dbReference>
<evidence type="ECO:0000256" key="3">
    <source>
        <dbReference type="ARBA" id="ARBA00022475"/>
    </source>
</evidence>
<reference evidence="8" key="1">
    <citation type="submission" date="2016-11" db="EMBL/GenBank/DDBJ databases">
        <authorList>
            <person name="Jaros S."/>
            <person name="Januszkiewicz K."/>
            <person name="Wedrychowicz H."/>
        </authorList>
    </citation>
    <scope>NUCLEOTIDE SEQUENCE [LARGE SCALE GENOMIC DNA]</scope>
    <source>
        <strain evidence="8">GAS242</strain>
    </source>
</reference>
<evidence type="ECO:0000313" key="8">
    <source>
        <dbReference type="EMBL" id="SHH04552.1"/>
    </source>
</evidence>
<accession>A0A1M5PS17</accession>
<feature type="transmembrane region" description="Helical" evidence="7">
    <location>
        <begin position="7"/>
        <end position="25"/>
    </location>
</feature>
<protein>
    <submittedName>
        <fullName evidence="8">Cytochrome bd-I ubiquinol oxidase subunit 2 apoprotein</fullName>
    </submittedName>
</protein>
<evidence type="ECO:0000256" key="5">
    <source>
        <dbReference type="ARBA" id="ARBA00022989"/>
    </source>
</evidence>
<comment type="similarity">
    <text evidence="2">Belongs to the cytochrome ubiquinol oxidase subunit 2 family.</text>
</comment>
<dbReference type="AlphaFoldDB" id="A0A1M5PS17"/>
<dbReference type="Proteomes" id="UP000190675">
    <property type="component" value="Chromosome I"/>
</dbReference>
<feature type="transmembrane region" description="Helical" evidence="7">
    <location>
        <begin position="154"/>
        <end position="182"/>
    </location>
</feature>
<sequence>MTQVLDLVPIWTVILALAVFFYVLLDGFDLGVGMLYGFAPDACSRNAIMNSIAPVWDGNETWLLLGGIGLFAAFPTAFAVIIPAVYFPIMVMLLALVFRGLAFEFRFRDAENRTFWDHAFCYGSAAATFAQGLVLGAFIQGFPVRDGQFAGTSFAFLTPFSVLTGVALLFGYGLLGAGWLILKTEAGIQAAARRQGRICLIGVVTAIAIVSIWTPIMSSAVAERWFTWPNIALFAPVPVLTGAIAVGTWRSLSSKAEAAPFFGAIGLFVLAYAGIAISLYPMIVPYQLTLWEAASSPRTQAFLLVGTLFLLPVILTYSSWSYWVFRGKVRTDVGYE</sequence>
<dbReference type="GO" id="GO:0009055">
    <property type="term" value="F:electron transfer activity"/>
    <property type="evidence" value="ECO:0007669"/>
    <property type="project" value="TreeGrafter"/>
</dbReference>
<comment type="subcellular location">
    <subcellularLocation>
        <location evidence="1">Cell membrane</location>
        <topology evidence="1">Multi-pass membrane protein</topology>
    </subcellularLocation>
</comment>
<keyword evidence="5 7" id="KW-1133">Transmembrane helix</keyword>
<dbReference type="PANTHER" id="PTHR43141:SF4">
    <property type="entry name" value="CYTOCHROME BD2 SUBUNIT II"/>
    <property type="match status" value="1"/>
</dbReference>
<dbReference type="EMBL" id="LT670818">
    <property type="protein sequence ID" value="SHH04552.1"/>
    <property type="molecule type" value="Genomic_DNA"/>
</dbReference>
<evidence type="ECO:0000256" key="7">
    <source>
        <dbReference type="SAM" id="Phobius"/>
    </source>
</evidence>
<evidence type="ECO:0000256" key="2">
    <source>
        <dbReference type="ARBA" id="ARBA00007543"/>
    </source>
</evidence>
<feature type="transmembrane region" description="Helical" evidence="7">
    <location>
        <begin position="198"/>
        <end position="216"/>
    </location>
</feature>
<name>A0A1M5PS17_9BRAD</name>
<keyword evidence="4 7" id="KW-0812">Transmembrane</keyword>
<evidence type="ECO:0000256" key="6">
    <source>
        <dbReference type="ARBA" id="ARBA00023136"/>
    </source>
</evidence>